<dbReference type="HOGENOM" id="CLU_3032653_0_0_1"/>
<dbReference type="VEuPathDB" id="FungiDB:TRIVIDRAFT_155817"/>
<evidence type="ECO:0000313" key="3">
    <source>
        <dbReference type="Proteomes" id="UP000007115"/>
    </source>
</evidence>
<accession>G9N0S5</accession>
<proteinExistence type="predicted"/>
<organism evidence="2 3">
    <name type="scientific">Hypocrea virens (strain Gv29-8 / FGSC 10586)</name>
    <name type="common">Gliocladium virens</name>
    <name type="synonym">Trichoderma virens</name>
    <dbReference type="NCBI Taxonomy" id="413071"/>
    <lineage>
        <taxon>Eukaryota</taxon>
        <taxon>Fungi</taxon>
        <taxon>Dikarya</taxon>
        <taxon>Ascomycota</taxon>
        <taxon>Pezizomycotina</taxon>
        <taxon>Sordariomycetes</taxon>
        <taxon>Hypocreomycetidae</taxon>
        <taxon>Hypocreales</taxon>
        <taxon>Hypocreaceae</taxon>
        <taxon>Trichoderma</taxon>
    </lineage>
</organism>
<dbReference type="GeneID" id="25788324"/>
<dbReference type="Proteomes" id="UP000007115">
    <property type="component" value="Unassembled WGS sequence"/>
</dbReference>
<comment type="caution">
    <text evidence="2">The sequence shown here is derived from an EMBL/GenBank/DDBJ whole genome shotgun (WGS) entry which is preliminary data.</text>
</comment>
<evidence type="ECO:0000259" key="1">
    <source>
        <dbReference type="Pfam" id="PF06985"/>
    </source>
</evidence>
<dbReference type="RefSeq" id="XP_013954148.1">
    <property type="nucleotide sequence ID" value="XM_014098673.1"/>
</dbReference>
<feature type="domain" description="Heterokaryon incompatibility" evidence="1">
    <location>
        <begin position="5"/>
        <end position="55"/>
    </location>
</feature>
<keyword evidence="3" id="KW-1185">Reference proteome</keyword>
<dbReference type="EMBL" id="ABDF02000082">
    <property type="protein sequence ID" value="EHK19955.1"/>
    <property type="molecule type" value="Genomic_DNA"/>
</dbReference>
<dbReference type="InParanoid" id="G9N0S5"/>
<sequence length="55" mass="6612">MIPWNKLPKSFREAMQITRRLGVEYIWINSLCIIQDDSRDWEHEAAIMGKIYEQS</sequence>
<dbReference type="PANTHER" id="PTHR33112:SF16">
    <property type="entry name" value="HETEROKARYON INCOMPATIBILITY DOMAIN-CONTAINING PROTEIN"/>
    <property type="match status" value="1"/>
</dbReference>
<dbReference type="PANTHER" id="PTHR33112">
    <property type="entry name" value="DOMAIN PROTEIN, PUTATIVE-RELATED"/>
    <property type="match status" value="1"/>
</dbReference>
<evidence type="ECO:0000313" key="2">
    <source>
        <dbReference type="EMBL" id="EHK19955.1"/>
    </source>
</evidence>
<reference evidence="2 3" key="1">
    <citation type="journal article" date="2011" name="Genome Biol.">
        <title>Comparative genome sequence analysis underscores mycoparasitism as the ancestral life style of Trichoderma.</title>
        <authorList>
            <person name="Kubicek C.P."/>
            <person name="Herrera-Estrella A."/>
            <person name="Seidl-Seiboth V."/>
            <person name="Martinez D.A."/>
            <person name="Druzhinina I.S."/>
            <person name="Thon M."/>
            <person name="Zeilinger S."/>
            <person name="Casas-Flores S."/>
            <person name="Horwitz B.A."/>
            <person name="Mukherjee P.K."/>
            <person name="Mukherjee M."/>
            <person name="Kredics L."/>
            <person name="Alcaraz L.D."/>
            <person name="Aerts A."/>
            <person name="Antal Z."/>
            <person name="Atanasova L."/>
            <person name="Cervantes-Badillo M.G."/>
            <person name="Challacombe J."/>
            <person name="Chertkov O."/>
            <person name="McCluskey K."/>
            <person name="Coulpier F."/>
            <person name="Deshpande N."/>
            <person name="von Doehren H."/>
            <person name="Ebbole D.J."/>
            <person name="Esquivel-Naranjo E.U."/>
            <person name="Fekete E."/>
            <person name="Flipphi M."/>
            <person name="Glaser F."/>
            <person name="Gomez-Rodriguez E.Y."/>
            <person name="Gruber S."/>
            <person name="Han C."/>
            <person name="Henrissat B."/>
            <person name="Hermosa R."/>
            <person name="Hernandez-Onate M."/>
            <person name="Karaffa L."/>
            <person name="Kosti I."/>
            <person name="Le Crom S."/>
            <person name="Lindquist E."/>
            <person name="Lucas S."/>
            <person name="Luebeck M."/>
            <person name="Luebeck P.S."/>
            <person name="Margeot A."/>
            <person name="Metz B."/>
            <person name="Misra M."/>
            <person name="Nevalainen H."/>
            <person name="Omann M."/>
            <person name="Packer N."/>
            <person name="Perrone G."/>
            <person name="Uresti-Rivera E.E."/>
            <person name="Salamov A."/>
            <person name="Schmoll M."/>
            <person name="Seiboth B."/>
            <person name="Shapiro H."/>
            <person name="Sukno S."/>
            <person name="Tamayo-Ramos J.A."/>
            <person name="Tisch D."/>
            <person name="Wiest A."/>
            <person name="Wilkinson H.H."/>
            <person name="Zhang M."/>
            <person name="Coutinho P.M."/>
            <person name="Kenerley C.M."/>
            <person name="Monte E."/>
            <person name="Baker S.E."/>
            <person name="Grigoriev I.V."/>
        </authorList>
    </citation>
    <scope>NUCLEOTIDE SEQUENCE [LARGE SCALE GENOMIC DNA]</scope>
    <source>
        <strain evidence="3">Gv29-8 / FGSC 10586</strain>
    </source>
</reference>
<dbReference type="OrthoDB" id="4588820at2759"/>
<dbReference type="Pfam" id="PF06985">
    <property type="entry name" value="HET"/>
    <property type="match status" value="1"/>
</dbReference>
<protein>
    <recommendedName>
        <fullName evidence="1">Heterokaryon incompatibility domain-containing protein</fullName>
    </recommendedName>
</protein>
<gene>
    <name evidence="2" type="ORF">TRIVIDRAFT_155817</name>
</gene>
<dbReference type="InterPro" id="IPR010730">
    <property type="entry name" value="HET"/>
</dbReference>
<dbReference type="AlphaFoldDB" id="G9N0S5"/>
<name>G9N0S5_HYPVG</name>
<dbReference type="STRING" id="413071.G9N0S5"/>
<dbReference type="OMA" id="EYIWINS"/>